<gene>
    <name evidence="2" type="ORF">CAMP_LOCUS14326</name>
</gene>
<dbReference type="Proteomes" id="UP001152747">
    <property type="component" value="Unassembled WGS sequence"/>
</dbReference>
<reference evidence="2" key="1">
    <citation type="submission" date="2022-11" db="EMBL/GenBank/DDBJ databases">
        <authorList>
            <person name="Kikuchi T."/>
        </authorList>
    </citation>
    <scope>NUCLEOTIDE SEQUENCE</scope>
    <source>
        <strain evidence="2">PS1010</strain>
    </source>
</reference>
<evidence type="ECO:0000313" key="2">
    <source>
        <dbReference type="EMBL" id="CAI5451689.1"/>
    </source>
</evidence>
<evidence type="ECO:0000256" key="1">
    <source>
        <dbReference type="SAM" id="MobiDB-lite"/>
    </source>
</evidence>
<dbReference type="AlphaFoldDB" id="A0A9P1N6I7"/>
<protein>
    <submittedName>
        <fullName evidence="2">Uncharacterized protein</fullName>
    </submittedName>
</protein>
<evidence type="ECO:0000313" key="3">
    <source>
        <dbReference type="Proteomes" id="UP001152747"/>
    </source>
</evidence>
<proteinExistence type="predicted"/>
<comment type="caution">
    <text evidence="2">The sequence shown here is derived from an EMBL/GenBank/DDBJ whole genome shotgun (WGS) entry which is preliminary data.</text>
</comment>
<sequence>MPVNSKLSKYSRRDSGYEADSSDSEKDKDFDTKKLIFLEDVRQFHGRRMLEMATLSIESLPDGSRKIDFHFPKTADELKVTTFKISSEQSLKGKMNFIKPEWFSMNACQKTIQEIDKMWLMGRSRIMLTTEEDYQSYLPYFYAATYLIINSQKTVKMSEVLDEMPNLENLILNGKADCTDEDFIRFTTRAKNVRSFSIDLSECSSVSLNALVFFMENTCFAEPARVHLSGFYTTRKTMISALLSAENIENFVIVQKEIRITRKDGVFVTLQLDKCLP</sequence>
<accession>A0A9P1N6I7</accession>
<dbReference type="EMBL" id="CANHGI010000005">
    <property type="protein sequence ID" value="CAI5451689.1"/>
    <property type="molecule type" value="Genomic_DNA"/>
</dbReference>
<keyword evidence="3" id="KW-1185">Reference proteome</keyword>
<feature type="region of interest" description="Disordered" evidence="1">
    <location>
        <begin position="1"/>
        <end position="27"/>
    </location>
</feature>
<organism evidence="2 3">
    <name type="scientific">Caenorhabditis angaria</name>
    <dbReference type="NCBI Taxonomy" id="860376"/>
    <lineage>
        <taxon>Eukaryota</taxon>
        <taxon>Metazoa</taxon>
        <taxon>Ecdysozoa</taxon>
        <taxon>Nematoda</taxon>
        <taxon>Chromadorea</taxon>
        <taxon>Rhabditida</taxon>
        <taxon>Rhabditina</taxon>
        <taxon>Rhabditomorpha</taxon>
        <taxon>Rhabditoidea</taxon>
        <taxon>Rhabditidae</taxon>
        <taxon>Peloderinae</taxon>
        <taxon>Caenorhabditis</taxon>
    </lineage>
</organism>
<name>A0A9P1N6I7_9PELO</name>